<evidence type="ECO:0000259" key="4">
    <source>
        <dbReference type="PROSITE" id="PS50956"/>
    </source>
</evidence>
<dbReference type="Pfam" id="PF13404">
    <property type="entry name" value="HTH_AsnC-type"/>
    <property type="match status" value="1"/>
</dbReference>
<dbReference type="EMBL" id="JANLCK010000001">
    <property type="protein sequence ID" value="MCS5724614.1"/>
    <property type="molecule type" value="Genomic_DNA"/>
</dbReference>
<dbReference type="PROSITE" id="PS50956">
    <property type="entry name" value="HTH_ASNC_2"/>
    <property type="match status" value="1"/>
</dbReference>
<dbReference type="SUPFAM" id="SSF46785">
    <property type="entry name" value="Winged helix' DNA-binding domain"/>
    <property type="match status" value="1"/>
</dbReference>
<evidence type="ECO:0000256" key="2">
    <source>
        <dbReference type="ARBA" id="ARBA00023125"/>
    </source>
</evidence>
<dbReference type="PANTHER" id="PTHR30154">
    <property type="entry name" value="LEUCINE-RESPONSIVE REGULATORY PROTEIN"/>
    <property type="match status" value="1"/>
</dbReference>
<dbReference type="InterPro" id="IPR036388">
    <property type="entry name" value="WH-like_DNA-bd_sf"/>
</dbReference>
<sequence length="139" mass="15103">MDGTDREIIDILRVDGRSSFSAIGRRIGLSTNATAARVRRLERDGVIIGYRAVLASDTADPAGGLEAFVDVRLGEGRDSEAFLAWALRIPEIRDAVHVTGAYDYLVHLRVSGTPALDRLLRTLKTDGGATLTQTRLALR</sequence>
<accession>A0AA41XAE3</accession>
<dbReference type="Gene3D" id="3.30.70.920">
    <property type="match status" value="1"/>
</dbReference>
<dbReference type="GO" id="GO:0043565">
    <property type="term" value="F:sequence-specific DNA binding"/>
    <property type="evidence" value="ECO:0007669"/>
    <property type="project" value="InterPro"/>
</dbReference>
<dbReference type="Proteomes" id="UP001165587">
    <property type="component" value="Unassembled WGS sequence"/>
</dbReference>
<dbReference type="RefSeq" id="WP_259525040.1">
    <property type="nucleotide sequence ID" value="NZ_JANLCK010000001.1"/>
</dbReference>
<evidence type="ECO:0000256" key="3">
    <source>
        <dbReference type="ARBA" id="ARBA00023163"/>
    </source>
</evidence>
<protein>
    <submittedName>
        <fullName evidence="5">Lrp/AsnC family transcriptional regulator</fullName>
    </submittedName>
</protein>
<dbReference type="Pfam" id="PF01037">
    <property type="entry name" value="AsnC_trans_reg"/>
    <property type="match status" value="1"/>
</dbReference>
<dbReference type="AlphaFoldDB" id="A0AA41XAE3"/>
<keyword evidence="6" id="KW-1185">Reference proteome</keyword>
<dbReference type="SMART" id="SM00344">
    <property type="entry name" value="HTH_ASNC"/>
    <property type="match status" value="1"/>
</dbReference>
<dbReference type="InterPro" id="IPR019888">
    <property type="entry name" value="Tscrpt_reg_AsnC-like"/>
</dbReference>
<dbReference type="GO" id="GO:0005829">
    <property type="term" value="C:cytosol"/>
    <property type="evidence" value="ECO:0007669"/>
    <property type="project" value="TreeGrafter"/>
</dbReference>
<comment type="caution">
    <text evidence="5">The sequence shown here is derived from an EMBL/GenBank/DDBJ whole genome shotgun (WGS) entry which is preliminary data.</text>
</comment>
<gene>
    <name evidence="5" type="ORF">N1028_01760</name>
</gene>
<dbReference type="Gene3D" id="1.10.10.10">
    <property type="entry name" value="Winged helix-like DNA-binding domain superfamily/Winged helix DNA-binding domain"/>
    <property type="match status" value="1"/>
</dbReference>
<keyword evidence="1" id="KW-0805">Transcription regulation</keyword>
<feature type="domain" description="HTH asnC-type" evidence="4">
    <location>
        <begin position="1"/>
        <end position="66"/>
    </location>
</feature>
<dbReference type="PRINTS" id="PR00033">
    <property type="entry name" value="HTHASNC"/>
</dbReference>
<name>A0AA41XAE3_9MICO</name>
<dbReference type="InterPro" id="IPR019885">
    <property type="entry name" value="Tscrpt_reg_HTH_AsnC-type_CS"/>
</dbReference>
<keyword evidence="2" id="KW-0238">DNA-binding</keyword>
<proteinExistence type="predicted"/>
<dbReference type="PANTHER" id="PTHR30154:SF53">
    <property type="entry name" value="HTH-TYPE TRANSCRIPTIONAL REGULATOR LRPC"/>
    <property type="match status" value="1"/>
</dbReference>
<evidence type="ECO:0000313" key="5">
    <source>
        <dbReference type="EMBL" id="MCS5724614.1"/>
    </source>
</evidence>
<reference evidence="5" key="1">
    <citation type="submission" date="2022-08" db="EMBL/GenBank/DDBJ databases">
        <authorList>
            <person name="Deng Y."/>
            <person name="Han X.-F."/>
            <person name="Zhang Y.-Q."/>
        </authorList>
    </citation>
    <scope>NUCLEOTIDE SEQUENCE</scope>
    <source>
        <strain evidence="5">CPCC 203407</strain>
    </source>
</reference>
<dbReference type="InterPro" id="IPR000485">
    <property type="entry name" value="AsnC-type_HTH_dom"/>
</dbReference>
<dbReference type="GO" id="GO:0043200">
    <property type="term" value="P:response to amino acid"/>
    <property type="evidence" value="ECO:0007669"/>
    <property type="project" value="TreeGrafter"/>
</dbReference>
<dbReference type="InterPro" id="IPR036390">
    <property type="entry name" value="WH_DNA-bd_sf"/>
</dbReference>
<dbReference type="InterPro" id="IPR019887">
    <property type="entry name" value="Tscrpt_reg_AsnC/Lrp_C"/>
</dbReference>
<evidence type="ECO:0000256" key="1">
    <source>
        <dbReference type="ARBA" id="ARBA00023015"/>
    </source>
</evidence>
<dbReference type="SUPFAM" id="SSF54909">
    <property type="entry name" value="Dimeric alpha+beta barrel"/>
    <property type="match status" value="1"/>
</dbReference>
<organism evidence="5 6">
    <name type="scientific">Herbiconiux oxytropis</name>
    <dbReference type="NCBI Taxonomy" id="2970915"/>
    <lineage>
        <taxon>Bacteria</taxon>
        <taxon>Bacillati</taxon>
        <taxon>Actinomycetota</taxon>
        <taxon>Actinomycetes</taxon>
        <taxon>Micrococcales</taxon>
        <taxon>Microbacteriaceae</taxon>
        <taxon>Herbiconiux</taxon>
    </lineage>
</organism>
<keyword evidence="3" id="KW-0804">Transcription</keyword>
<evidence type="ECO:0000313" key="6">
    <source>
        <dbReference type="Proteomes" id="UP001165587"/>
    </source>
</evidence>
<dbReference type="InterPro" id="IPR011008">
    <property type="entry name" value="Dimeric_a/b-barrel"/>
</dbReference>
<dbReference type="PROSITE" id="PS00519">
    <property type="entry name" value="HTH_ASNC_1"/>
    <property type="match status" value="1"/>
</dbReference>